<dbReference type="Gene3D" id="1.10.238.10">
    <property type="entry name" value="EF-hand"/>
    <property type="match status" value="2"/>
</dbReference>
<evidence type="ECO:0000313" key="3">
    <source>
        <dbReference type="EMBL" id="EFC40464.1"/>
    </source>
</evidence>
<dbReference type="InterPro" id="IPR002048">
    <property type="entry name" value="EF_hand_dom"/>
</dbReference>
<dbReference type="OMA" id="LYTTLYF"/>
<name>D2VRX1_NAEGR</name>
<reference evidence="3 4" key="1">
    <citation type="journal article" date="2010" name="Cell">
        <title>The genome of Naegleria gruberi illuminates early eukaryotic versatility.</title>
        <authorList>
            <person name="Fritz-Laylin L.K."/>
            <person name="Prochnik S.E."/>
            <person name="Ginger M.L."/>
            <person name="Dacks J.B."/>
            <person name="Carpenter M.L."/>
            <person name="Field M.C."/>
            <person name="Kuo A."/>
            <person name="Paredez A."/>
            <person name="Chapman J."/>
            <person name="Pham J."/>
            <person name="Shu S."/>
            <person name="Neupane R."/>
            <person name="Cipriano M."/>
            <person name="Mancuso J."/>
            <person name="Tu H."/>
            <person name="Salamov A."/>
            <person name="Lindquist E."/>
            <person name="Shapiro H."/>
            <person name="Lucas S."/>
            <person name="Grigoriev I.V."/>
            <person name="Cande W.Z."/>
            <person name="Fulton C."/>
            <person name="Rokhsar D.S."/>
            <person name="Dawson S.C."/>
        </authorList>
    </citation>
    <scope>NUCLEOTIDE SEQUENCE [LARGE SCALE GENOMIC DNA]</scope>
    <source>
        <strain evidence="3 4">NEG-M</strain>
    </source>
</reference>
<evidence type="ECO:0000259" key="2">
    <source>
        <dbReference type="PROSITE" id="PS50222"/>
    </source>
</evidence>
<dbReference type="SUPFAM" id="SSF47473">
    <property type="entry name" value="EF-hand"/>
    <property type="match status" value="1"/>
</dbReference>
<feature type="domain" description="EF-hand" evidence="2">
    <location>
        <begin position="48"/>
        <end position="83"/>
    </location>
</feature>
<evidence type="ECO:0000313" key="4">
    <source>
        <dbReference type="Proteomes" id="UP000006671"/>
    </source>
</evidence>
<keyword evidence="4" id="KW-1185">Reference proteome</keyword>
<dbReference type="VEuPathDB" id="AmoebaDB:NAEGRDRAFT_51775"/>
<dbReference type="RefSeq" id="XP_002673208.1">
    <property type="nucleotide sequence ID" value="XM_002673162.1"/>
</dbReference>
<dbReference type="KEGG" id="ngr:NAEGRDRAFT_51775"/>
<keyword evidence="1" id="KW-0106">Calcium</keyword>
<dbReference type="PANTHER" id="PTHR23064">
    <property type="entry name" value="TROPONIN"/>
    <property type="match status" value="1"/>
</dbReference>
<proteinExistence type="predicted"/>
<dbReference type="InterPro" id="IPR052591">
    <property type="entry name" value="CML21-like"/>
</dbReference>
<dbReference type="Pfam" id="PF13499">
    <property type="entry name" value="EF-hand_7"/>
    <property type="match status" value="2"/>
</dbReference>
<dbReference type="OrthoDB" id="191686at2759"/>
<evidence type="ECO:0000256" key="1">
    <source>
        <dbReference type="ARBA" id="ARBA00022837"/>
    </source>
</evidence>
<dbReference type="CDD" id="cd00051">
    <property type="entry name" value="EFh"/>
    <property type="match status" value="1"/>
</dbReference>
<dbReference type="InterPro" id="IPR011992">
    <property type="entry name" value="EF-hand-dom_pair"/>
</dbReference>
<dbReference type="InterPro" id="IPR018247">
    <property type="entry name" value="EF_Hand_1_Ca_BS"/>
</dbReference>
<dbReference type="SMART" id="SM00054">
    <property type="entry name" value="EFh"/>
    <property type="match status" value="3"/>
</dbReference>
<feature type="domain" description="EF-hand" evidence="2">
    <location>
        <begin position="7"/>
        <end position="42"/>
    </location>
</feature>
<accession>D2VRX1</accession>
<organism evidence="4">
    <name type="scientific">Naegleria gruberi</name>
    <name type="common">Amoeba</name>
    <dbReference type="NCBI Taxonomy" id="5762"/>
    <lineage>
        <taxon>Eukaryota</taxon>
        <taxon>Discoba</taxon>
        <taxon>Heterolobosea</taxon>
        <taxon>Tetramitia</taxon>
        <taxon>Eutetramitia</taxon>
        <taxon>Vahlkampfiidae</taxon>
        <taxon>Naegleria</taxon>
    </lineage>
</organism>
<sequence length="221" mass="25478">MSQLTPQQLQEIESAFKKFDKDNSKTIDKQELKDLLETTLKTNLSQKMLEKYVDVQFQKNDKDKNQVIDFNEFVKLYTTLYFSPELPISMKVQYNVKKNYAEPHTNSPSGSGLESKLLQKKPLSEQERIKAKQTFDKFDLDKSGTIDRSEMAKLLESVYNENGKMSKVLFNRLVEMHMQKAGDDNVFSFDEFLSIYRNIFGEDDPASEGGVPKQGFVLPGM</sequence>
<dbReference type="EMBL" id="GG738892">
    <property type="protein sequence ID" value="EFC40464.1"/>
    <property type="molecule type" value="Genomic_DNA"/>
</dbReference>
<dbReference type="Proteomes" id="UP000006671">
    <property type="component" value="Unassembled WGS sequence"/>
</dbReference>
<protein>
    <submittedName>
        <fullName evidence="3">Predicted protein</fullName>
    </submittedName>
</protein>
<feature type="domain" description="EF-hand" evidence="2">
    <location>
        <begin position="126"/>
        <end position="161"/>
    </location>
</feature>
<dbReference type="AlphaFoldDB" id="D2VRX1"/>
<dbReference type="InParanoid" id="D2VRX1"/>
<dbReference type="GO" id="GO:0005509">
    <property type="term" value="F:calcium ion binding"/>
    <property type="evidence" value="ECO:0007669"/>
    <property type="project" value="InterPro"/>
</dbReference>
<dbReference type="PROSITE" id="PS50222">
    <property type="entry name" value="EF_HAND_2"/>
    <property type="match status" value="3"/>
</dbReference>
<dbReference type="PROSITE" id="PS00018">
    <property type="entry name" value="EF_HAND_1"/>
    <property type="match status" value="3"/>
</dbReference>
<dbReference type="GeneID" id="8851036"/>
<gene>
    <name evidence="3" type="ORF">NAEGRDRAFT_51775</name>
</gene>